<comment type="subcellular location">
    <subcellularLocation>
        <location evidence="1">Cell membrane</location>
        <topology evidence="1">Multi-pass membrane protein</topology>
    </subcellularLocation>
</comment>
<dbReference type="GO" id="GO:0016887">
    <property type="term" value="F:ATP hydrolysis activity"/>
    <property type="evidence" value="ECO:0007669"/>
    <property type="project" value="InterPro"/>
</dbReference>
<reference evidence="11 12" key="1">
    <citation type="journal article" date="2013" name="BMC Microbiol.">
        <title>Identification of the type II cytochrome c maturation pathway in anammox bacteria by comparative genomics.</title>
        <authorList>
            <person name="Ferousi C."/>
            <person name="Speth D.R."/>
            <person name="Reimann J."/>
            <person name="Op den Camp H.J."/>
            <person name="Allen J.W."/>
            <person name="Keltjens J.T."/>
            <person name="Jetten M.S."/>
        </authorList>
    </citation>
    <scope>NUCLEOTIDE SEQUENCE [LARGE SCALE GENOMIC DNA]</scope>
    <source>
        <strain evidence="11">RU1</strain>
    </source>
</reference>
<dbReference type="InterPro" id="IPR039421">
    <property type="entry name" value="Type_1_exporter"/>
</dbReference>
<evidence type="ECO:0000256" key="8">
    <source>
        <dbReference type="SAM" id="Phobius"/>
    </source>
</evidence>
<dbReference type="Gene3D" id="3.40.50.300">
    <property type="entry name" value="P-loop containing nucleotide triphosphate hydrolases"/>
    <property type="match status" value="1"/>
</dbReference>
<sequence>MRLCCTMKNDASLRNTYVRLLGYLQPYWHKSVIILILSAVSAYIAVLPTQILGIAVDEIRIADTFIKTPHNASSEEKASGKTSPHVPKNPIPLAKPLLRASHYVHKHWFAGYHDTIVTLVFLAVSFIVMHVFHSGLTLVHGFLTSELGQRLIYDMRNHLYGHIQRFPLQYFENTKTGDIMSRLMNDVNSLEQAIVGPVMSFITDMFKFGWILYFCLKLDWQLTSIALGVCPFISLCTYNFGKRIRKVFRSLRDKTAELNSLIQDNISGIRVIAGFAKEAEEMERFRSKNYDNYHLYVRILKLVSALRPIVDLITETGAVVVICLGGYKVLQGQLSAGTFVIFFPYLQMMYSPITGLTRFYNQVQRAIASTERIFEILDTPCDLKDAPYAIDLPPVRGMVEFRHVHFAYNQDTEVLSDINLTARPGQMIAFVGPSGSGKTTLTKLIPRFYDPTKGGIFIDGYNIKDVRLHSLRRQMAMVLQEPFLFNDTIKANIAYARSDAAGNEIEEAARAANAHDFICELPKQYDSLIGERGVKLSGGQKQRIAIARAILANPRILILDEATASVDTETEQLIQNAIYRLIKDRTTFVIAHRLSTILHADLIMVLEKGRIVETGLHHELLAHGGLYKKLFEMQFNTQEKMKFEEAEAGIEKAGDTIIQEPAIDLNEAPQHPKWS</sequence>
<dbReference type="InterPro" id="IPR003593">
    <property type="entry name" value="AAA+_ATPase"/>
</dbReference>
<dbReference type="InterPro" id="IPR003439">
    <property type="entry name" value="ABC_transporter-like_ATP-bd"/>
</dbReference>
<dbReference type="InterPro" id="IPR027417">
    <property type="entry name" value="P-loop_NTPase"/>
</dbReference>
<keyword evidence="6 8" id="KW-1133">Transmembrane helix</keyword>
<evidence type="ECO:0000256" key="2">
    <source>
        <dbReference type="ARBA" id="ARBA00022448"/>
    </source>
</evidence>
<name>A0A0M2UVP2_9BACT</name>
<dbReference type="PANTHER" id="PTHR43394:SF1">
    <property type="entry name" value="ATP-BINDING CASSETTE SUB-FAMILY B MEMBER 10, MITOCHONDRIAL"/>
    <property type="match status" value="1"/>
</dbReference>
<evidence type="ECO:0000256" key="4">
    <source>
        <dbReference type="ARBA" id="ARBA00022741"/>
    </source>
</evidence>
<keyword evidence="5 11" id="KW-0067">ATP-binding</keyword>
<evidence type="ECO:0000259" key="10">
    <source>
        <dbReference type="PROSITE" id="PS50929"/>
    </source>
</evidence>
<feature type="domain" description="ABC transporter" evidence="9">
    <location>
        <begin position="399"/>
        <end position="633"/>
    </location>
</feature>
<evidence type="ECO:0000256" key="3">
    <source>
        <dbReference type="ARBA" id="ARBA00022692"/>
    </source>
</evidence>
<dbReference type="InterPro" id="IPR011527">
    <property type="entry name" value="ABC1_TM_dom"/>
</dbReference>
<feature type="transmembrane region" description="Helical" evidence="8">
    <location>
        <begin position="220"/>
        <end position="241"/>
    </location>
</feature>
<dbReference type="PROSITE" id="PS50893">
    <property type="entry name" value="ABC_TRANSPORTER_2"/>
    <property type="match status" value="1"/>
</dbReference>
<dbReference type="GO" id="GO:0005886">
    <property type="term" value="C:plasma membrane"/>
    <property type="evidence" value="ECO:0007669"/>
    <property type="project" value="UniProtKB-SubCell"/>
</dbReference>
<dbReference type="SUPFAM" id="SSF52540">
    <property type="entry name" value="P-loop containing nucleoside triphosphate hydrolases"/>
    <property type="match status" value="1"/>
</dbReference>
<protein>
    <submittedName>
        <fullName evidence="11">ABC transporter ATP-binding component</fullName>
    </submittedName>
</protein>
<feature type="transmembrane region" description="Helical" evidence="8">
    <location>
        <begin position="116"/>
        <end position="143"/>
    </location>
</feature>
<feature type="transmembrane region" description="Helical" evidence="8">
    <location>
        <begin position="27"/>
        <end position="46"/>
    </location>
</feature>
<evidence type="ECO:0000313" key="11">
    <source>
        <dbReference type="EMBL" id="KKO18579.1"/>
    </source>
</evidence>
<evidence type="ECO:0000313" key="12">
    <source>
        <dbReference type="Proteomes" id="UP000034954"/>
    </source>
</evidence>
<dbReference type="FunFam" id="3.40.50.300:FF:000287">
    <property type="entry name" value="Multidrug ABC transporter ATP-binding protein"/>
    <property type="match status" value="1"/>
</dbReference>
<dbReference type="InterPro" id="IPR036640">
    <property type="entry name" value="ABC1_TM_sf"/>
</dbReference>
<organism evidence="11 12">
    <name type="scientific">Candidatus Brocadia fulgida</name>
    <dbReference type="NCBI Taxonomy" id="380242"/>
    <lineage>
        <taxon>Bacteria</taxon>
        <taxon>Pseudomonadati</taxon>
        <taxon>Planctomycetota</taxon>
        <taxon>Candidatus Brocadiia</taxon>
        <taxon>Candidatus Brocadiales</taxon>
        <taxon>Candidatus Brocadiaceae</taxon>
        <taxon>Candidatus Brocadia</taxon>
    </lineage>
</organism>
<keyword evidence="3 8" id="KW-0812">Transmembrane</keyword>
<dbReference type="GO" id="GO:0005524">
    <property type="term" value="F:ATP binding"/>
    <property type="evidence" value="ECO:0007669"/>
    <property type="project" value="UniProtKB-KW"/>
</dbReference>
<dbReference type="GO" id="GO:0015421">
    <property type="term" value="F:ABC-type oligopeptide transporter activity"/>
    <property type="evidence" value="ECO:0007669"/>
    <property type="project" value="TreeGrafter"/>
</dbReference>
<gene>
    <name evidence="11" type="ORF">BROFUL_02727</name>
</gene>
<evidence type="ECO:0000259" key="9">
    <source>
        <dbReference type="PROSITE" id="PS50893"/>
    </source>
</evidence>
<dbReference type="PANTHER" id="PTHR43394">
    <property type="entry name" value="ATP-DEPENDENT PERMEASE MDL1, MITOCHONDRIAL"/>
    <property type="match status" value="1"/>
</dbReference>
<dbReference type="Gene3D" id="1.20.1560.10">
    <property type="entry name" value="ABC transporter type 1, transmembrane domain"/>
    <property type="match status" value="1"/>
</dbReference>
<keyword evidence="7 8" id="KW-0472">Membrane</keyword>
<proteinExistence type="predicted"/>
<dbReference type="InterPro" id="IPR017871">
    <property type="entry name" value="ABC_transporter-like_CS"/>
</dbReference>
<evidence type="ECO:0000256" key="7">
    <source>
        <dbReference type="ARBA" id="ARBA00023136"/>
    </source>
</evidence>
<keyword evidence="2" id="KW-0813">Transport</keyword>
<feature type="transmembrane region" description="Helical" evidence="8">
    <location>
        <begin position="193"/>
        <end position="214"/>
    </location>
</feature>
<accession>A0A0M2UVP2</accession>
<comment type="caution">
    <text evidence="11">The sequence shown here is derived from an EMBL/GenBank/DDBJ whole genome shotgun (WGS) entry which is preliminary data.</text>
</comment>
<dbReference type="SMART" id="SM00382">
    <property type="entry name" value="AAA"/>
    <property type="match status" value="1"/>
</dbReference>
<dbReference type="Pfam" id="PF00005">
    <property type="entry name" value="ABC_tran"/>
    <property type="match status" value="1"/>
</dbReference>
<feature type="domain" description="ABC transmembrane type-1" evidence="10">
    <location>
        <begin position="32"/>
        <end position="365"/>
    </location>
</feature>
<evidence type="ECO:0000256" key="5">
    <source>
        <dbReference type="ARBA" id="ARBA00022840"/>
    </source>
</evidence>
<keyword evidence="4" id="KW-0547">Nucleotide-binding</keyword>
<evidence type="ECO:0000256" key="1">
    <source>
        <dbReference type="ARBA" id="ARBA00004651"/>
    </source>
</evidence>
<dbReference type="Proteomes" id="UP000034954">
    <property type="component" value="Unassembled WGS sequence"/>
</dbReference>
<dbReference type="SUPFAM" id="SSF90123">
    <property type="entry name" value="ABC transporter transmembrane region"/>
    <property type="match status" value="1"/>
</dbReference>
<keyword evidence="12" id="KW-1185">Reference proteome</keyword>
<evidence type="ECO:0000256" key="6">
    <source>
        <dbReference type="ARBA" id="ARBA00022989"/>
    </source>
</evidence>
<dbReference type="EMBL" id="LAQJ01000253">
    <property type="protein sequence ID" value="KKO18579.1"/>
    <property type="molecule type" value="Genomic_DNA"/>
</dbReference>
<dbReference type="CDD" id="cd07346">
    <property type="entry name" value="ABC_6TM_exporters"/>
    <property type="match status" value="1"/>
</dbReference>
<dbReference type="CDD" id="cd03251">
    <property type="entry name" value="ABCC_MsbA"/>
    <property type="match status" value="1"/>
</dbReference>
<dbReference type="Pfam" id="PF00664">
    <property type="entry name" value="ABC_membrane"/>
    <property type="match status" value="1"/>
</dbReference>
<dbReference type="AlphaFoldDB" id="A0A0M2UVP2"/>
<dbReference type="PROSITE" id="PS50929">
    <property type="entry name" value="ABC_TM1F"/>
    <property type="match status" value="1"/>
</dbReference>
<dbReference type="PROSITE" id="PS00211">
    <property type="entry name" value="ABC_TRANSPORTER_1"/>
    <property type="match status" value="1"/>
</dbReference>